<dbReference type="Gene3D" id="3.30.540.10">
    <property type="entry name" value="Fructose-1,6-Bisphosphatase, subunit A, domain 1"/>
    <property type="match status" value="1"/>
</dbReference>
<feature type="binding site" evidence="6">
    <location>
        <position position="97"/>
    </location>
    <ligand>
        <name>Mg(2+)</name>
        <dbReference type="ChEBI" id="CHEBI:18420"/>
        <label>1</label>
        <note>catalytic</note>
    </ligand>
</feature>
<gene>
    <name evidence="7" type="ORF">ABWT76_000850</name>
</gene>
<keyword evidence="4" id="KW-0378">Hydrolase</keyword>
<dbReference type="GO" id="GO:0046872">
    <property type="term" value="F:metal ion binding"/>
    <property type="evidence" value="ECO:0007669"/>
    <property type="project" value="UniProtKB-KW"/>
</dbReference>
<dbReference type="InterPro" id="IPR020550">
    <property type="entry name" value="Inositol_monophosphatase_CS"/>
</dbReference>
<proteinExistence type="predicted"/>
<reference evidence="7" key="1">
    <citation type="submission" date="2024-07" db="EMBL/GenBank/DDBJ databases">
        <authorList>
            <person name="Kim Y.J."/>
            <person name="Jeong J.Y."/>
        </authorList>
    </citation>
    <scope>NUCLEOTIDE SEQUENCE</scope>
    <source>
        <strain evidence="7">GIHE-MW2</strain>
    </source>
</reference>
<evidence type="ECO:0000256" key="3">
    <source>
        <dbReference type="ARBA" id="ARBA00022723"/>
    </source>
</evidence>
<accession>A0AAU8JGY3</accession>
<dbReference type="PANTHER" id="PTHR20854">
    <property type="entry name" value="INOSITOL MONOPHOSPHATASE"/>
    <property type="match status" value="1"/>
</dbReference>
<dbReference type="Pfam" id="PF00459">
    <property type="entry name" value="Inositol_P"/>
    <property type="match status" value="1"/>
</dbReference>
<dbReference type="InterPro" id="IPR000760">
    <property type="entry name" value="Inositol_monophosphatase-like"/>
</dbReference>
<organism evidence="7">
    <name type="scientific">Planktothricoides raciborskii GIHE-MW2</name>
    <dbReference type="NCBI Taxonomy" id="2792601"/>
    <lineage>
        <taxon>Bacteria</taxon>
        <taxon>Bacillati</taxon>
        <taxon>Cyanobacteriota</taxon>
        <taxon>Cyanophyceae</taxon>
        <taxon>Oscillatoriophycideae</taxon>
        <taxon>Oscillatoriales</taxon>
        <taxon>Oscillatoriaceae</taxon>
        <taxon>Planktothricoides</taxon>
    </lineage>
</organism>
<dbReference type="GO" id="GO:0008934">
    <property type="term" value="F:inositol monophosphate 1-phosphatase activity"/>
    <property type="evidence" value="ECO:0007669"/>
    <property type="project" value="TreeGrafter"/>
</dbReference>
<evidence type="ECO:0000256" key="5">
    <source>
        <dbReference type="ARBA" id="ARBA00022842"/>
    </source>
</evidence>
<evidence type="ECO:0000256" key="1">
    <source>
        <dbReference type="ARBA" id="ARBA00001033"/>
    </source>
</evidence>
<dbReference type="GO" id="GO:0007165">
    <property type="term" value="P:signal transduction"/>
    <property type="evidence" value="ECO:0007669"/>
    <property type="project" value="TreeGrafter"/>
</dbReference>
<dbReference type="AlphaFoldDB" id="A0AAU8JGY3"/>
<sequence>MLGLTDEQLKQIGAIARQVGWGAADILQGYYHGTANLTLGIQQKKDGVVTAADLAANEYILRKLRIAFGQEEFSYLSEETDHHQAFKGENSWLWIIDPLDGTGGFIHHNDYYAVHIALVYEGRPMLAVVVVPEAGKLYYAQKGMGAFVETRSGEVKQLQVSQRDRLEDLTILVTKHRQTPEFKKILHTLPCRQEYQIGSIGCRIAAIVEQQGDIYISFSGKSAPKHWDLAAPELILTEAGGKLTHLNGEPLSYDSEDVNQWGCLIGSNGSSHGKLLAAVRAILSAGNL</sequence>
<evidence type="ECO:0000313" key="7">
    <source>
        <dbReference type="EMBL" id="XCM38027.1"/>
    </source>
</evidence>
<dbReference type="PROSITE" id="PS00629">
    <property type="entry name" value="IMP_1"/>
    <property type="match status" value="1"/>
</dbReference>
<evidence type="ECO:0000256" key="4">
    <source>
        <dbReference type="ARBA" id="ARBA00022801"/>
    </source>
</evidence>
<keyword evidence="5 6" id="KW-0460">Magnesium</keyword>
<dbReference type="PROSITE" id="PS00630">
    <property type="entry name" value="IMP_2"/>
    <property type="match status" value="1"/>
</dbReference>
<evidence type="ECO:0000256" key="2">
    <source>
        <dbReference type="ARBA" id="ARBA00013106"/>
    </source>
</evidence>
<dbReference type="RefSeq" id="WP_054467744.1">
    <property type="nucleotide sequence ID" value="NZ_CP159837.1"/>
</dbReference>
<feature type="binding site" evidence="6">
    <location>
        <position position="100"/>
    </location>
    <ligand>
        <name>Mg(2+)</name>
        <dbReference type="ChEBI" id="CHEBI:18420"/>
        <label>1</label>
        <note>catalytic</note>
    </ligand>
</feature>
<feature type="binding site" evidence="6">
    <location>
        <position position="78"/>
    </location>
    <ligand>
        <name>Mg(2+)</name>
        <dbReference type="ChEBI" id="CHEBI:18420"/>
        <label>1</label>
        <note>catalytic</note>
    </ligand>
</feature>
<dbReference type="GO" id="GO:0006020">
    <property type="term" value="P:inositol metabolic process"/>
    <property type="evidence" value="ECO:0007669"/>
    <property type="project" value="TreeGrafter"/>
</dbReference>
<dbReference type="Gene3D" id="3.40.190.80">
    <property type="match status" value="1"/>
</dbReference>
<feature type="binding site" evidence="6">
    <location>
        <position position="228"/>
    </location>
    <ligand>
        <name>Mg(2+)</name>
        <dbReference type="ChEBI" id="CHEBI:18420"/>
        <label>1</label>
        <note>catalytic</note>
    </ligand>
</feature>
<protein>
    <recommendedName>
        <fullName evidence="2">inositol-phosphate phosphatase</fullName>
        <ecNumber evidence="2">3.1.3.25</ecNumber>
    </recommendedName>
</protein>
<comment type="catalytic activity">
    <reaction evidence="1">
        <text>a myo-inositol phosphate + H2O = myo-inositol + phosphate</text>
        <dbReference type="Rhea" id="RHEA:24056"/>
        <dbReference type="ChEBI" id="CHEBI:15377"/>
        <dbReference type="ChEBI" id="CHEBI:17268"/>
        <dbReference type="ChEBI" id="CHEBI:43474"/>
        <dbReference type="ChEBI" id="CHEBI:84139"/>
        <dbReference type="EC" id="3.1.3.25"/>
    </reaction>
</comment>
<dbReference type="InterPro" id="IPR020583">
    <property type="entry name" value="Inositol_monoP_metal-BS"/>
</dbReference>
<dbReference type="CDD" id="cd01638">
    <property type="entry name" value="CysQ"/>
    <property type="match status" value="1"/>
</dbReference>
<dbReference type="EC" id="3.1.3.25" evidence="2"/>
<evidence type="ECO:0000256" key="6">
    <source>
        <dbReference type="PIRSR" id="PIRSR600760-2"/>
    </source>
</evidence>
<comment type="cofactor">
    <cofactor evidence="6">
        <name>Mg(2+)</name>
        <dbReference type="ChEBI" id="CHEBI:18420"/>
    </cofactor>
</comment>
<dbReference type="SUPFAM" id="SSF56655">
    <property type="entry name" value="Carbohydrate phosphatase"/>
    <property type="match status" value="1"/>
</dbReference>
<feature type="binding site" evidence="6">
    <location>
        <position position="99"/>
    </location>
    <ligand>
        <name>Mg(2+)</name>
        <dbReference type="ChEBI" id="CHEBI:18420"/>
        <label>1</label>
        <note>catalytic</note>
    </ligand>
</feature>
<dbReference type="GO" id="GO:0046854">
    <property type="term" value="P:phosphatidylinositol phosphate biosynthetic process"/>
    <property type="evidence" value="ECO:0007669"/>
    <property type="project" value="InterPro"/>
</dbReference>
<keyword evidence="3 6" id="KW-0479">Metal-binding</keyword>
<dbReference type="PANTHER" id="PTHR20854:SF4">
    <property type="entry name" value="INOSITOL-1-MONOPHOSPHATASE-RELATED"/>
    <property type="match status" value="1"/>
</dbReference>
<dbReference type="EMBL" id="CP159837">
    <property type="protein sequence ID" value="XCM38027.1"/>
    <property type="molecule type" value="Genomic_DNA"/>
</dbReference>
<name>A0AAU8JGY3_9CYAN</name>
<dbReference type="PRINTS" id="PR00377">
    <property type="entry name" value="IMPHPHTASES"/>
</dbReference>